<dbReference type="InterPro" id="IPR012851">
    <property type="entry name" value="Spore_coat_CotF-like"/>
</dbReference>
<dbReference type="PANTHER" id="PTHR39183">
    <property type="entry name" value="SPORE COAT PROTEIN F-LIKE PROTEIN YHCQ"/>
    <property type="match status" value="1"/>
</dbReference>
<dbReference type="OrthoDB" id="1913674at2"/>
<proteinExistence type="predicted"/>
<name>A0A1V3G8I8_9BACL</name>
<sequence length="89" mass="10200">MDPQKLAAHESLDLHEAINFKTLCIAKSKLMQGLVFDDDLRNLMKKDVEQSIQDLTELQSLYERAPFQAPVPQNRPTPIIDGKEENIHE</sequence>
<organism evidence="2 3">
    <name type="scientific">Fictibacillus arsenicus</name>
    <dbReference type="NCBI Taxonomy" id="255247"/>
    <lineage>
        <taxon>Bacteria</taxon>
        <taxon>Bacillati</taxon>
        <taxon>Bacillota</taxon>
        <taxon>Bacilli</taxon>
        <taxon>Bacillales</taxon>
        <taxon>Fictibacillaceae</taxon>
        <taxon>Fictibacillus</taxon>
    </lineage>
</organism>
<feature type="region of interest" description="Disordered" evidence="1">
    <location>
        <begin position="66"/>
        <end position="89"/>
    </location>
</feature>
<evidence type="ECO:0000313" key="3">
    <source>
        <dbReference type="Proteomes" id="UP000188597"/>
    </source>
</evidence>
<reference evidence="2 3" key="1">
    <citation type="submission" date="2016-11" db="EMBL/GenBank/DDBJ databases">
        <authorList>
            <person name="Jaros S."/>
            <person name="Januszkiewicz K."/>
            <person name="Wedrychowicz H."/>
        </authorList>
    </citation>
    <scope>NUCLEOTIDE SEQUENCE [LARGE SCALE GENOMIC DNA]</scope>
    <source>
        <strain evidence="2 3">Con a/3</strain>
    </source>
</reference>
<dbReference type="EMBL" id="MQMF01000002">
    <property type="protein sequence ID" value="OOE12587.1"/>
    <property type="molecule type" value="Genomic_DNA"/>
</dbReference>
<dbReference type="RefSeq" id="WP_077362591.1">
    <property type="nucleotide sequence ID" value="NZ_MQMF01000002.1"/>
</dbReference>
<gene>
    <name evidence="2" type="ORF">UN64_10965</name>
</gene>
<accession>A0A1V3G8I8</accession>
<evidence type="ECO:0000256" key="1">
    <source>
        <dbReference type="SAM" id="MobiDB-lite"/>
    </source>
</evidence>
<comment type="caution">
    <text evidence="2">The sequence shown here is derived from an EMBL/GenBank/DDBJ whole genome shotgun (WGS) entry which is preliminary data.</text>
</comment>
<protein>
    <submittedName>
        <fullName evidence="2">Spore gernimation protein GerQ</fullName>
    </submittedName>
</protein>
<dbReference type="Proteomes" id="UP000188597">
    <property type="component" value="Unassembled WGS sequence"/>
</dbReference>
<dbReference type="AlphaFoldDB" id="A0A1V3G8I8"/>
<dbReference type="PANTHER" id="PTHR39183:SF1">
    <property type="entry name" value="SPORE COAT PROTEIN F-LIKE PROTEIN YHCQ"/>
    <property type="match status" value="1"/>
</dbReference>
<evidence type="ECO:0000313" key="2">
    <source>
        <dbReference type="EMBL" id="OOE12587.1"/>
    </source>
</evidence>